<dbReference type="PANTHER" id="PTHR21716:SF62">
    <property type="entry name" value="TRANSPORT PROTEIN YDBI-RELATED"/>
    <property type="match status" value="1"/>
</dbReference>
<reference evidence="7 8" key="1">
    <citation type="submission" date="2022-04" db="EMBL/GenBank/DDBJ databases">
        <title>Positive selection, recombination, and allopatry shape intraspecific diversity of widespread and dominant cyanobacteria.</title>
        <authorList>
            <person name="Wei J."/>
            <person name="Shu W."/>
            <person name="Hu C."/>
        </authorList>
    </citation>
    <scope>NUCLEOTIDE SEQUENCE [LARGE SCALE GENOMIC DNA]</scope>
    <source>
        <strain evidence="7 8">GB2-A4</strain>
    </source>
</reference>
<gene>
    <name evidence="7" type="ORF">NC998_20180</name>
</gene>
<keyword evidence="8" id="KW-1185">Reference proteome</keyword>
<evidence type="ECO:0000256" key="5">
    <source>
        <dbReference type="ARBA" id="ARBA00023136"/>
    </source>
</evidence>
<keyword evidence="3 6" id="KW-0812">Transmembrane</keyword>
<evidence type="ECO:0000256" key="3">
    <source>
        <dbReference type="ARBA" id="ARBA00022692"/>
    </source>
</evidence>
<dbReference type="PANTHER" id="PTHR21716">
    <property type="entry name" value="TRANSMEMBRANE PROTEIN"/>
    <property type="match status" value="1"/>
</dbReference>
<feature type="transmembrane region" description="Helical" evidence="6">
    <location>
        <begin position="55"/>
        <end position="76"/>
    </location>
</feature>
<keyword evidence="5 6" id="KW-0472">Membrane</keyword>
<name>A0ABV0JCA5_9CYAN</name>
<protein>
    <submittedName>
        <fullName evidence="7">AI-2E family transporter</fullName>
    </submittedName>
</protein>
<evidence type="ECO:0000256" key="4">
    <source>
        <dbReference type="ARBA" id="ARBA00022989"/>
    </source>
</evidence>
<feature type="transmembrane region" description="Helical" evidence="6">
    <location>
        <begin position="305"/>
        <end position="326"/>
    </location>
</feature>
<feature type="transmembrane region" description="Helical" evidence="6">
    <location>
        <begin position="144"/>
        <end position="166"/>
    </location>
</feature>
<dbReference type="EMBL" id="JAMPKM010000014">
    <property type="protein sequence ID" value="MEP0819422.1"/>
    <property type="molecule type" value="Genomic_DNA"/>
</dbReference>
<evidence type="ECO:0000256" key="6">
    <source>
        <dbReference type="SAM" id="Phobius"/>
    </source>
</evidence>
<comment type="subcellular location">
    <subcellularLocation>
        <location evidence="1">Membrane</location>
        <topology evidence="1">Multi-pass membrane protein</topology>
    </subcellularLocation>
</comment>
<evidence type="ECO:0000256" key="2">
    <source>
        <dbReference type="ARBA" id="ARBA00009773"/>
    </source>
</evidence>
<dbReference type="InterPro" id="IPR002549">
    <property type="entry name" value="AI-2E-like"/>
</dbReference>
<sequence length="367" mass="40678">MKMGQWIGLIALLVSMYILWQIRQVLLLVFMAVVFATALNRLVRRLRRSGAKRGFAALLAITCFVVFFIVFAAVTIPPFVEQFQQLTELVPRGLERLRIWVEALRTQLPGQPLRYLPSVNDLTRQIQPFASWAFNNFFSLFSNFLAILLNLLLVMVLTIMLLVNPAPYRHGFVLLFPSFYRRRADEILSKCEIALVNWMGGILINMVVIGLVSAVGLWLLRVPLVLANAAIAGLLEAIPTVGPTLSLIPPMAIALLDAPWKAGAVLAFYVGIQQLEQFLLVPFVMSKQVAILPAVTLLSQVIFAIFFGFLGLFLAIPLVIVGQIWVEEVLVKDVLDQWGAESKSSMASAPVEVVNGPAEVIDHAAES</sequence>
<evidence type="ECO:0000256" key="1">
    <source>
        <dbReference type="ARBA" id="ARBA00004141"/>
    </source>
</evidence>
<feature type="transmembrane region" description="Helical" evidence="6">
    <location>
        <begin position="187"/>
        <end position="212"/>
    </location>
</feature>
<feature type="transmembrane region" description="Helical" evidence="6">
    <location>
        <begin position="26"/>
        <end position="43"/>
    </location>
</feature>
<evidence type="ECO:0000313" key="8">
    <source>
        <dbReference type="Proteomes" id="UP001464891"/>
    </source>
</evidence>
<organism evidence="7 8">
    <name type="scientific">Trichocoleus desertorum GB2-A4</name>
    <dbReference type="NCBI Taxonomy" id="2933944"/>
    <lineage>
        <taxon>Bacteria</taxon>
        <taxon>Bacillati</taxon>
        <taxon>Cyanobacteriota</taxon>
        <taxon>Cyanophyceae</taxon>
        <taxon>Leptolyngbyales</taxon>
        <taxon>Trichocoleusaceae</taxon>
        <taxon>Trichocoleus</taxon>
    </lineage>
</organism>
<proteinExistence type="inferred from homology"/>
<keyword evidence="4 6" id="KW-1133">Transmembrane helix</keyword>
<evidence type="ECO:0000313" key="7">
    <source>
        <dbReference type="EMBL" id="MEP0819422.1"/>
    </source>
</evidence>
<accession>A0ABV0JCA5</accession>
<dbReference type="RefSeq" id="WP_190440139.1">
    <property type="nucleotide sequence ID" value="NZ_JAMPKM010000014.1"/>
</dbReference>
<dbReference type="Proteomes" id="UP001464891">
    <property type="component" value="Unassembled WGS sequence"/>
</dbReference>
<comment type="similarity">
    <text evidence="2">Belongs to the autoinducer-2 exporter (AI-2E) (TC 2.A.86) family.</text>
</comment>
<dbReference type="Pfam" id="PF01594">
    <property type="entry name" value="AI-2E_transport"/>
    <property type="match status" value="1"/>
</dbReference>
<comment type="caution">
    <text evidence="7">The sequence shown here is derived from an EMBL/GenBank/DDBJ whole genome shotgun (WGS) entry which is preliminary data.</text>
</comment>